<sequence length="223" mass="22720">MRSIKYAAPTNIDDAVALLQEYGDKARILAGGTDLIVQVREYALDAEVMIDGKGIKELAQIEIGGDGSLILGAAAPCYHITGNPSVVSAFPGLIDAVSIIGGTAIQGRASVGGNLCNSGPAGDSIPALIVHNAIANLAGPEGQRSVAVENFCTSPGKNVLRPGELLVSLTLPAMPDLSGAHYLRFIPRNEMDIAVVGAGAMVSLDGDIIQSARVALGAVAPTP</sequence>
<dbReference type="SUPFAM" id="SSF55447">
    <property type="entry name" value="CO dehydrogenase flavoprotein C-terminal domain-like"/>
    <property type="match status" value="1"/>
</dbReference>
<gene>
    <name evidence="5" type="ORF">METZ01_LOCUS446315</name>
</gene>
<keyword evidence="1" id="KW-0285">Flavoprotein</keyword>
<dbReference type="PANTHER" id="PTHR42659:SF2">
    <property type="entry name" value="XANTHINE DEHYDROGENASE SUBUNIT C-RELATED"/>
    <property type="match status" value="1"/>
</dbReference>
<dbReference type="InterPro" id="IPR002346">
    <property type="entry name" value="Mopterin_DH_FAD-bd"/>
</dbReference>
<dbReference type="GO" id="GO:0071949">
    <property type="term" value="F:FAD binding"/>
    <property type="evidence" value="ECO:0007669"/>
    <property type="project" value="InterPro"/>
</dbReference>
<organism evidence="5">
    <name type="scientific">marine metagenome</name>
    <dbReference type="NCBI Taxonomy" id="408172"/>
    <lineage>
        <taxon>unclassified sequences</taxon>
        <taxon>metagenomes</taxon>
        <taxon>ecological metagenomes</taxon>
    </lineage>
</organism>
<dbReference type="SUPFAM" id="SSF56176">
    <property type="entry name" value="FAD-binding/transporter-associated domain-like"/>
    <property type="match status" value="1"/>
</dbReference>
<keyword evidence="2" id="KW-0274">FAD</keyword>
<proteinExistence type="predicted"/>
<evidence type="ECO:0000256" key="2">
    <source>
        <dbReference type="ARBA" id="ARBA00022827"/>
    </source>
</evidence>
<dbReference type="GO" id="GO:0016491">
    <property type="term" value="F:oxidoreductase activity"/>
    <property type="evidence" value="ECO:0007669"/>
    <property type="project" value="UniProtKB-KW"/>
</dbReference>
<dbReference type="InterPro" id="IPR051312">
    <property type="entry name" value="Diverse_Substr_Oxidored"/>
</dbReference>
<dbReference type="PANTHER" id="PTHR42659">
    <property type="entry name" value="XANTHINE DEHYDROGENASE SUBUNIT C-RELATED"/>
    <property type="match status" value="1"/>
</dbReference>
<evidence type="ECO:0000256" key="3">
    <source>
        <dbReference type="ARBA" id="ARBA00023002"/>
    </source>
</evidence>
<feature type="domain" description="FAD-binding PCMH-type" evidence="4">
    <location>
        <begin position="1"/>
        <end position="176"/>
    </location>
</feature>
<evidence type="ECO:0000313" key="5">
    <source>
        <dbReference type="EMBL" id="SVD93461.1"/>
    </source>
</evidence>
<dbReference type="Pfam" id="PF03450">
    <property type="entry name" value="CO_deh_flav_C"/>
    <property type="match status" value="1"/>
</dbReference>
<dbReference type="Gene3D" id="3.30.465.10">
    <property type="match status" value="1"/>
</dbReference>
<dbReference type="InterPro" id="IPR016169">
    <property type="entry name" value="FAD-bd_PCMH_sub2"/>
</dbReference>
<evidence type="ECO:0000256" key="1">
    <source>
        <dbReference type="ARBA" id="ARBA00022630"/>
    </source>
</evidence>
<reference evidence="5" key="1">
    <citation type="submission" date="2018-05" db="EMBL/GenBank/DDBJ databases">
        <authorList>
            <person name="Lanie J.A."/>
            <person name="Ng W.-L."/>
            <person name="Kazmierczak K.M."/>
            <person name="Andrzejewski T.M."/>
            <person name="Davidsen T.M."/>
            <person name="Wayne K.J."/>
            <person name="Tettelin H."/>
            <person name="Glass J.I."/>
            <person name="Rusch D."/>
            <person name="Podicherti R."/>
            <person name="Tsui H.-C.T."/>
            <person name="Winkler M.E."/>
        </authorList>
    </citation>
    <scope>NUCLEOTIDE SEQUENCE</scope>
</reference>
<dbReference type="Gene3D" id="3.30.43.10">
    <property type="entry name" value="Uridine Diphospho-n-acetylenolpyruvylglucosamine Reductase, domain 2"/>
    <property type="match status" value="1"/>
</dbReference>
<dbReference type="Pfam" id="PF00941">
    <property type="entry name" value="FAD_binding_5"/>
    <property type="match status" value="1"/>
</dbReference>
<dbReference type="InterPro" id="IPR016166">
    <property type="entry name" value="FAD-bd_PCMH"/>
</dbReference>
<accession>A0A382ZD91</accession>
<name>A0A382ZD91_9ZZZZ</name>
<dbReference type="PROSITE" id="PS51387">
    <property type="entry name" value="FAD_PCMH"/>
    <property type="match status" value="1"/>
</dbReference>
<dbReference type="AlphaFoldDB" id="A0A382ZD91"/>
<dbReference type="InterPro" id="IPR036318">
    <property type="entry name" value="FAD-bd_PCMH-like_sf"/>
</dbReference>
<protein>
    <recommendedName>
        <fullName evidence="4">FAD-binding PCMH-type domain-containing protein</fullName>
    </recommendedName>
</protein>
<dbReference type="InterPro" id="IPR036683">
    <property type="entry name" value="CO_DH_flav_C_dom_sf"/>
</dbReference>
<dbReference type="InterPro" id="IPR005107">
    <property type="entry name" value="CO_DH_flav_C"/>
</dbReference>
<evidence type="ECO:0000259" key="4">
    <source>
        <dbReference type="PROSITE" id="PS51387"/>
    </source>
</evidence>
<dbReference type="Gene3D" id="3.30.390.50">
    <property type="entry name" value="CO dehydrogenase flavoprotein, C-terminal domain"/>
    <property type="match status" value="1"/>
</dbReference>
<feature type="non-terminal residue" evidence="5">
    <location>
        <position position="223"/>
    </location>
</feature>
<dbReference type="InterPro" id="IPR016167">
    <property type="entry name" value="FAD-bd_PCMH_sub1"/>
</dbReference>
<keyword evidence="3" id="KW-0560">Oxidoreductase</keyword>
<dbReference type="EMBL" id="UINC01182962">
    <property type="protein sequence ID" value="SVD93461.1"/>
    <property type="molecule type" value="Genomic_DNA"/>
</dbReference>